<dbReference type="Proteomes" id="UP001066276">
    <property type="component" value="Chromosome 1_1"/>
</dbReference>
<comment type="caution">
    <text evidence="2">The sequence shown here is derived from an EMBL/GenBank/DDBJ whole genome shotgun (WGS) entry which is preliminary data.</text>
</comment>
<gene>
    <name evidence="2" type="ORF">NDU88_001310</name>
</gene>
<keyword evidence="3" id="KW-1185">Reference proteome</keyword>
<proteinExistence type="predicted"/>
<accession>A0AAV7WHY8</accession>
<evidence type="ECO:0000256" key="1">
    <source>
        <dbReference type="SAM" id="MobiDB-lite"/>
    </source>
</evidence>
<evidence type="ECO:0000313" key="3">
    <source>
        <dbReference type="Proteomes" id="UP001066276"/>
    </source>
</evidence>
<sequence length="233" mass="24460">MQSSTSRRRAPGHLSSPQPHLPPLGPGCTSASNDAAHNSAESGRSWQAAISGVGGPFRVRPMASPNPQAVLAPAVNSSILKEGGRKAHGPRPAQPPGQYRLQVTAPPRPHRKPPRLQDTRRGHPRGCSQCKGPEWPWVFVGLLATSVAVGGGNLNYRSLQCGVATGLRLCKQVCQGKQSGIFCATSGSQGVGSISSQLAGGPRVPYCEGLLRRSRERYHTVSSIGGHCSDGLN</sequence>
<protein>
    <submittedName>
        <fullName evidence="2">Uncharacterized protein</fullName>
    </submittedName>
</protein>
<evidence type="ECO:0000313" key="2">
    <source>
        <dbReference type="EMBL" id="KAJ1213678.1"/>
    </source>
</evidence>
<feature type="region of interest" description="Disordered" evidence="1">
    <location>
        <begin position="82"/>
        <end position="127"/>
    </location>
</feature>
<organism evidence="2 3">
    <name type="scientific">Pleurodeles waltl</name>
    <name type="common">Iberian ribbed newt</name>
    <dbReference type="NCBI Taxonomy" id="8319"/>
    <lineage>
        <taxon>Eukaryota</taxon>
        <taxon>Metazoa</taxon>
        <taxon>Chordata</taxon>
        <taxon>Craniata</taxon>
        <taxon>Vertebrata</taxon>
        <taxon>Euteleostomi</taxon>
        <taxon>Amphibia</taxon>
        <taxon>Batrachia</taxon>
        <taxon>Caudata</taxon>
        <taxon>Salamandroidea</taxon>
        <taxon>Salamandridae</taxon>
        <taxon>Pleurodelinae</taxon>
        <taxon>Pleurodeles</taxon>
    </lineage>
</organism>
<reference evidence="2" key="1">
    <citation type="journal article" date="2022" name="bioRxiv">
        <title>Sequencing and chromosome-scale assembly of the giantPleurodeles waltlgenome.</title>
        <authorList>
            <person name="Brown T."/>
            <person name="Elewa A."/>
            <person name="Iarovenko S."/>
            <person name="Subramanian E."/>
            <person name="Araus A.J."/>
            <person name="Petzold A."/>
            <person name="Susuki M."/>
            <person name="Suzuki K.-i.T."/>
            <person name="Hayashi T."/>
            <person name="Toyoda A."/>
            <person name="Oliveira C."/>
            <person name="Osipova E."/>
            <person name="Leigh N.D."/>
            <person name="Simon A."/>
            <person name="Yun M.H."/>
        </authorList>
    </citation>
    <scope>NUCLEOTIDE SEQUENCE</scope>
    <source>
        <strain evidence="2">20211129_DDA</strain>
        <tissue evidence="2">Liver</tissue>
    </source>
</reference>
<feature type="region of interest" description="Disordered" evidence="1">
    <location>
        <begin position="1"/>
        <end position="47"/>
    </location>
</feature>
<dbReference type="EMBL" id="JANPWB010000001">
    <property type="protein sequence ID" value="KAJ1213678.1"/>
    <property type="molecule type" value="Genomic_DNA"/>
</dbReference>
<feature type="compositionally biased region" description="Basic residues" evidence="1">
    <location>
        <begin position="1"/>
        <end position="11"/>
    </location>
</feature>
<feature type="compositionally biased region" description="Polar residues" evidence="1">
    <location>
        <begin position="29"/>
        <end position="45"/>
    </location>
</feature>
<dbReference type="AlphaFoldDB" id="A0AAV7WHY8"/>
<name>A0AAV7WHY8_PLEWA</name>